<organism evidence="4 5">
    <name type="scientific">Candidatus Nomurabacteria bacterium RIFCSPLOWO2_01_FULL_41_12</name>
    <dbReference type="NCBI Taxonomy" id="1801774"/>
    <lineage>
        <taxon>Bacteria</taxon>
        <taxon>Candidatus Nomuraibacteriota</taxon>
    </lineage>
</organism>
<keyword evidence="2" id="KW-0812">Transmembrane</keyword>
<evidence type="ECO:0000313" key="5">
    <source>
        <dbReference type="Proteomes" id="UP000176187"/>
    </source>
</evidence>
<proteinExistence type="predicted"/>
<keyword evidence="2" id="KW-1133">Transmembrane helix</keyword>
<dbReference type="SUPFAM" id="SSF47090">
    <property type="entry name" value="PGBD-like"/>
    <property type="match status" value="1"/>
</dbReference>
<dbReference type="EMBL" id="MFUY01000018">
    <property type="protein sequence ID" value="OGI85930.1"/>
    <property type="molecule type" value="Genomic_DNA"/>
</dbReference>
<feature type="region of interest" description="Disordered" evidence="1">
    <location>
        <begin position="213"/>
        <end position="241"/>
    </location>
</feature>
<dbReference type="Proteomes" id="UP000176187">
    <property type="component" value="Unassembled WGS sequence"/>
</dbReference>
<evidence type="ECO:0000313" key="4">
    <source>
        <dbReference type="EMBL" id="OGI85930.1"/>
    </source>
</evidence>
<comment type="caution">
    <text evidence="4">The sequence shown here is derived from an EMBL/GenBank/DDBJ whole genome shotgun (WGS) entry which is preliminary data.</text>
</comment>
<evidence type="ECO:0000256" key="1">
    <source>
        <dbReference type="SAM" id="MobiDB-lite"/>
    </source>
</evidence>
<feature type="transmembrane region" description="Helical" evidence="2">
    <location>
        <begin position="12"/>
        <end position="28"/>
    </location>
</feature>
<dbReference type="Pfam" id="PF01471">
    <property type="entry name" value="PG_binding_1"/>
    <property type="match status" value="1"/>
</dbReference>
<reference evidence="4 5" key="1">
    <citation type="journal article" date="2016" name="Nat. Commun.">
        <title>Thousands of microbial genomes shed light on interconnected biogeochemical processes in an aquifer system.</title>
        <authorList>
            <person name="Anantharaman K."/>
            <person name="Brown C.T."/>
            <person name="Hug L.A."/>
            <person name="Sharon I."/>
            <person name="Castelle C.J."/>
            <person name="Probst A.J."/>
            <person name="Thomas B.C."/>
            <person name="Singh A."/>
            <person name="Wilkins M.J."/>
            <person name="Karaoz U."/>
            <person name="Brodie E.L."/>
            <person name="Williams K.H."/>
            <person name="Hubbard S.S."/>
            <person name="Banfield J.F."/>
        </authorList>
    </citation>
    <scope>NUCLEOTIDE SEQUENCE [LARGE SCALE GENOMIC DNA]</scope>
</reference>
<keyword evidence="2" id="KW-0472">Membrane</keyword>
<sequence>MKIEYKYKSHVINGGVAIVVVLAMSMVINKGPSQSQKIQIDKSLQTIQTALQKGDSGTKVKKIQEILLRAPDLFPNGSVTGSFDGATEDAIKKFQIKNRLEISGKVDATTMAKLNKFDARTKQRQQLKLYSIEDSGRLLKLTGTGFTKEGNSIQIKGRTILADQFSSDGTTLTFVLPPFVPCKIGSSCPVKIINYNGISNAIPFKLTNDPTPPYPTPYLTPTPDPYPTPVPDPYPTPAPDPYPTPYQTPAPDPTLIITIPNPCSYAAATPAPIPAVPFKVLSPNGGENWTFGSEHPITWEGADPSWPICISLVNSTNVLRRMAFNLTNDGSENWIVDVPPGEYRMSIEACRGCPNMLWDNSDKVFTVSDGTTYGKVSSTYSTNQSLVLLTPKSTEEIWSPGSSHDILWSGGGSDWIIDIGLIDITTHTTAATLFTGLTNNGQVTWNMPSTVAPGQYVFYLSCNNCTKVERGGNYAYSFYNFSVLNP</sequence>
<feature type="domain" description="Peptidoglycan binding-like" evidence="3">
    <location>
        <begin position="56"/>
        <end position="114"/>
    </location>
</feature>
<name>A0A1F6WVP7_9BACT</name>
<dbReference type="InterPro" id="IPR002477">
    <property type="entry name" value="Peptidoglycan-bd-like"/>
</dbReference>
<dbReference type="InterPro" id="IPR036366">
    <property type="entry name" value="PGBDSf"/>
</dbReference>
<dbReference type="AlphaFoldDB" id="A0A1F6WVP7"/>
<dbReference type="STRING" id="1801774.A3A05_00265"/>
<gene>
    <name evidence="4" type="ORF">A3A05_00265</name>
</gene>
<dbReference type="InterPro" id="IPR036365">
    <property type="entry name" value="PGBD-like_sf"/>
</dbReference>
<evidence type="ECO:0000256" key="2">
    <source>
        <dbReference type="SAM" id="Phobius"/>
    </source>
</evidence>
<dbReference type="Gene3D" id="1.10.101.10">
    <property type="entry name" value="PGBD-like superfamily/PGBD"/>
    <property type="match status" value="1"/>
</dbReference>
<accession>A0A1F6WVP7</accession>
<protein>
    <recommendedName>
        <fullName evidence="3">Peptidoglycan binding-like domain-containing protein</fullName>
    </recommendedName>
</protein>
<evidence type="ECO:0000259" key="3">
    <source>
        <dbReference type="Pfam" id="PF01471"/>
    </source>
</evidence>